<protein>
    <recommendedName>
        <fullName evidence="8">Ancillary SecYEG translocon subunit</fullName>
    </recommendedName>
</protein>
<accession>D0KWA9</accession>
<evidence type="ECO:0000256" key="2">
    <source>
        <dbReference type="ARBA" id="ARBA00022475"/>
    </source>
</evidence>
<dbReference type="HOGENOM" id="CLU_084785_1_1_6"/>
<dbReference type="InterPro" id="IPR018704">
    <property type="entry name" value="SecYEG/CpoB_TPR"/>
</dbReference>
<dbReference type="InterPro" id="IPR011990">
    <property type="entry name" value="TPR-like_helical_dom_sf"/>
</dbReference>
<dbReference type="KEGG" id="hna:Hneap_2196"/>
<evidence type="ECO:0000256" key="9">
    <source>
        <dbReference type="SAM" id="Phobius"/>
    </source>
</evidence>
<evidence type="ECO:0000256" key="4">
    <source>
        <dbReference type="ARBA" id="ARBA00022989"/>
    </source>
</evidence>
<dbReference type="PIRSF" id="PIRSF006170">
    <property type="entry name" value="YfgM"/>
    <property type="match status" value="1"/>
</dbReference>
<feature type="transmembrane region" description="Helical" evidence="9">
    <location>
        <begin position="19"/>
        <end position="40"/>
    </location>
</feature>
<name>D0KWA9_HALNC</name>
<feature type="domain" description="Ancillary SecYEG translocon subunit/Cell division coordinator CpoB TPR" evidence="10">
    <location>
        <begin position="13"/>
        <end position="204"/>
    </location>
</feature>
<evidence type="ECO:0000313" key="11">
    <source>
        <dbReference type="EMBL" id="ACX97012.1"/>
    </source>
</evidence>
<dbReference type="Gene3D" id="1.25.40.10">
    <property type="entry name" value="Tetratricopeptide repeat domain"/>
    <property type="match status" value="1"/>
</dbReference>
<dbReference type="InterPro" id="IPR026039">
    <property type="entry name" value="YfgM"/>
</dbReference>
<evidence type="ECO:0000256" key="3">
    <source>
        <dbReference type="ARBA" id="ARBA00022692"/>
    </source>
</evidence>
<keyword evidence="12" id="KW-1185">Reference proteome</keyword>
<dbReference type="Proteomes" id="UP000009102">
    <property type="component" value="Chromosome"/>
</dbReference>
<dbReference type="RefSeq" id="WP_012825044.1">
    <property type="nucleotide sequence ID" value="NC_013422.1"/>
</dbReference>
<dbReference type="OrthoDB" id="9789675at2"/>
<evidence type="ECO:0000256" key="5">
    <source>
        <dbReference type="ARBA" id="ARBA00023136"/>
    </source>
</evidence>
<dbReference type="AlphaFoldDB" id="D0KWA9"/>
<keyword evidence="6" id="KW-0143">Chaperone</keyword>
<dbReference type="EMBL" id="CP001801">
    <property type="protein sequence ID" value="ACX97012.1"/>
    <property type="molecule type" value="Genomic_DNA"/>
</dbReference>
<evidence type="ECO:0000256" key="8">
    <source>
        <dbReference type="ARBA" id="ARBA00024235"/>
    </source>
</evidence>
<dbReference type="eggNOG" id="COG2976">
    <property type="taxonomic scope" value="Bacteria"/>
</dbReference>
<proteinExistence type="inferred from homology"/>
<reference evidence="11 12" key="1">
    <citation type="submission" date="2009-10" db="EMBL/GenBank/DDBJ databases">
        <title>Complete sequence of Halothiobacillus neapolitanus c2.</title>
        <authorList>
            <consortium name="US DOE Joint Genome Institute"/>
            <person name="Lucas S."/>
            <person name="Copeland A."/>
            <person name="Lapidus A."/>
            <person name="Glavina del Rio T."/>
            <person name="Tice H."/>
            <person name="Bruce D."/>
            <person name="Goodwin L."/>
            <person name="Pitluck S."/>
            <person name="Davenport K."/>
            <person name="Brettin T."/>
            <person name="Detter J.C."/>
            <person name="Han C."/>
            <person name="Tapia R."/>
            <person name="Larimer F."/>
            <person name="Land M."/>
            <person name="Hauser L."/>
            <person name="Kyrpides N."/>
            <person name="Mikhailova N."/>
            <person name="Kerfeld C."/>
            <person name="Cannon G."/>
            <person name="Heinhort S."/>
        </authorList>
    </citation>
    <scope>NUCLEOTIDE SEQUENCE [LARGE SCALE GENOMIC DNA]</scope>
    <source>
        <strain evidence="12">ATCC 23641 / c2</strain>
    </source>
</reference>
<dbReference type="PANTHER" id="PTHR38035:SF1">
    <property type="entry name" value="ANCILLARY SECYEG TRANSLOCON SUBUNIT"/>
    <property type="match status" value="1"/>
</dbReference>
<dbReference type="STRING" id="555778.Hneap_2196"/>
<evidence type="ECO:0000259" key="10">
    <source>
        <dbReference type="Pfam" id="PF09976"/>
    </source>
</evidence>
<dbReference type="PANTHER" id="PTHR38035">
    <property type="entry name" value="UPF0070 PROTEIN YFGM"/>
    <property type="match status" value="1"/>
</dbReference>
<evidence type="ECO:0000256" key="7">
    <source>
        <dbReference type="ARBA" id="ARBA00024197"/>
    </source>
</evidence>
<keyword evidence="3 9" id="KW-0812">Transmembrane</keyword>
<dbReference type="Pfam" id="PF09976">
    <property type="entry name" value="TPR_21"/>
    <property type="match status" value="1"/>
</dbReference>
<dbReference type="GO" id="GO:0005886">
    <property type="term" value="C:plasma membrane"/>
    <property type="evidence" value="ECO:0007669"/>
    <property type="project" value="UniProtKB-SubCell"/>
</dbReference>
<sequence length="221" mass="23739">MTATDDEQLDKLREFWTQYGKTIIAGIILGLAALAAWAGWQSWQAKNQTAAAIAFHQIEQLSAANQPNQAMEAARKLAESDQGSVYATLALMIGAHEAMSQNDPAKAAIYLNDAMQHAKQPSLAALAQLRLARVQWAQNKPEQALTTLKAKTPPKAYESMFTELTGDIQASQKNWAAARAAYEQVLAAPDSANTMVQIKLDNLPAASVATSSPTASGKEKS</sequence>
<keyword evidence="4 9" id="KW-1133">Transmembrane helix</keyword>
<comment type="similarity">
    <text evidence="7">Belongs to the YfgM family.</text>
</comment>
<dbReference type="GO" id="GO:0044877">
    <property type="term" value="F:protein-containing complex binding"/>
    <property type="evidence" value="ECO:0007669"/>
    <property type="project" value="InterPro"/>
</dbReference>
<evidence type="ECO:0000313" key="12">
    <source>
        <dbReference type="Proteomes" id="UP000009102"/>
    </source>
</evidence>
<evidence type="ECO:0000256" key="6">
    <source>
        <dbReference type="ARBA" id="ARBA00023186"/>
    </source>
</evidence>
<gene>
    <name evidence="11" type="ordered locus">Hneap_2196</name>
</gene>
<evidence type="ECO:0000256" key="1">
    <source>
        <dbReference type="ARBA" id="ARBA00004401"/>
    </source>
</evidence>
<comment type="subcellular location">
    <subcellularLocation>
        <location evidence="1">Cell membrane</location>
        <topology evidence="1">Single-pass type II membrane protein</topology>
    </subcellularLocation>
</comment>
<keyword evidence="5 9" id="KW-0472">Membrane</keyword>
<organism evidence="11 12">
    <name type="scientific">Halothiobacillus neapolitanus (strain ATCC 23641 / DSM 15147 / CIP 104769 / NCIMB 8539 / c2)</name>
    <name type="common">Thiobacillus neapolitanus</name>
    <dbReference type="NCBI Taxonomy" id="555778"/>
    <lineage>
        <taxon>Bacteria</taxon>
        <taxon>Pseudomonadati</taxon>
        <taxon>Pseudomonadota</taxon>
        <taxon>Gammaproteobacteria</taxon>
        <taxon>Chromatiales</taxon>
        <taxon>Halothiobacillaceae</taxon>
        <taxon>Halothiobacillus</taxon>
    </lineage>
</organism>
<keyword evidence="2" id="KW-1003">Cell membrane</keyword>